<proteinExistence type="inferred from homology"/>
<evidence type="ECO:0000256" key="9">
    <source>
        <dbReference type="ARBA" id="ARBA00022679"/>
    </source>
</evidence>
<name>A0A510V283_9CELL</name>
<evidence type="ECO:0000256" key="5">
    <source>
        <dbReference type="ARBA" id="ARBA00008391"/>
    </source>
</evidence>
<sequence>MTVPESVPDSAAGVPTGAPAARADLLRRIDELVRLVPDYPKPGILFRDIMPLLADPAAFADVIAEIAGRVDGPVDLVAGMEARGFLLAAPVAVALGAGVLPVRKAGKLPGPTAAQSYELEYGTATIEIHPATVPAGARVLVIDDVLATGGTAAATVALLQRCGAEVVGLSFLVELEALRGRDLLGGHPIDVLLAVP</sequence>
<dbReference type="Proteomes" id="UP000321118">
    <property type="component" value="Unassembled WGS sequence"/>
</dbReference>
<dbReference type="UniPathway" id="UPA00588">
    <property type="reaction ID" value="UER00646"/>
</dbReference>
<dbReference type="InterPro" id="IPR029057">
    <property type="entry name" value="PRTase-like"/>
</dbReference>
<dbReference type="FunFam" id="3.40.50.2020:FF:000021">
    <property type="entry name" value="Adenine phosphoribosyltransferase"/>
    <property type="match status" value="1"/>
</dbReference>
<comment type="similarity">
    <text evidence="5 11">Belongs to the purine/pyrimidine phosphoribosyltransferase family.</text>
</comment>
<evidence type="ECO:0000256" key="11">
    <source>
        <dbReference type="HAMAP-Rule" id="MF_00004"/>
    </source>
</evidence>
<dbReference type="EC" id="2.4.2.7" evidence="6 11"/>
<dbReference type="GO" id="GO:0005737">
    <property type="term" value="C:cytoplasm"/>
    <property type="evidence" value="ECO:0007669"/>
    <property type="project" value="UniProtKB-SubCell"/>
</dbReference>
<dbReference type="GO" id="GO:0006168">
    <property type="term" value="P:adenine salvage"/>
    <property type="evidence" value="ECO:0007669"/>
    <property type="project" value="InterPro"/>
</dbReference>
<dbReference type="CDD" id="cd06223">
    <property type="entry name" value="PRTases_typeI"/>
    <property type="match status" value="1"/>
</dbReference>
<evidence type="ECO:0000256" key="10">
    <source>
        <dbReference type="ARBA" id="ARBA00022726"/>
    </source>
</evidence>
<dbReference type="NCBIfam" id="NF002634">
    <property type="entry name" value="PRK02304.1-3"/>
    <property type="match status" value="1"/>
</dbReference>
<evidence type="ECO:0000256" key="7">
    <source>
        <dbReference type="ARBA" id="ARBA00022490"/>
    </source>
</evidence>
<dbReference type="NCBIfam" id="TIGR01090">
    <property type="entry name" value="apt"/>
    <property type="match status" value="1"/>
</dbReference>
<dbReference type="GO" id="GO:0002055">
    <property type="term" value="F:adenine binding"/>
    <property type="evidence" value="ECO:0007669"/>
    <property type="project" value="TreeGrafter"/>
</dbReference>
<keyword evidence="7 11" id="KW-0963">Cytoplasm</keyword>
<accession>A0A510V283</accession>
<evidence type="ECO:0000256" key="1">
    <source>
        <dbReference type="ARBA" id="ARBA00000868"/>
    </source>
</evidence>
<comment type="function">
    <text evidence="2 11">Catalyzes a salvage reaction resulting in the formation of AMP, that is energically less costly than de novo synthesis.</text>
</comment>
<dbReference type="RefSeq" id="WP_146925423.1">
    <property type="nucleotide sequence ID" value="NZ_BJUB01000001.1"/>
</dbReference>
<dbReference type="EMBL" id="BJUB01000001">
    <property type="protein sequence ID" value="GEK19941.1"/>
    <property type="molecule type" value="Genomic_DNA"/>
</dbReference>
<comment type="pathway">
    <text evidence="4 11">Purine metabolism; AMP biosynthesis via salvage pathway; AMP from adenine: step 1/1.</text>
</comment>
<dbReference type="InterPro" id="IPR050054">
    <property type="entry name" value="UPRTase/APRTase"/>
</dbReference>
<dbReference type="PANTHER" id="PTHR32315">
    <property type="entry name" value="ADENINE PHOSPHORIBOSYLTRANSFERASE"/>
    <property type="match status" value="1"/>
</dbReference>
<dbReference type="PANTHER" id="PTHR32315:SF3">
    <property type="entry name" value="ADENINE PHOSPHORIBOSYLTRANSFERASE"/>
    <property type="match status" value="1"/>
</dbReference>
<evidence type="ECO:0000256" key="2">
    <source>
        <dbReference type="ARBA" id="ARBA00003968"/>
    </source>
</evidence>
<evidence type="ECO:0000313" key="13">
    <source>
        <dbReference type="EMBL" id="GEK19941.1"/>
    </source>
</evidence>
<dbReference type="InterPro" id="IPR000836">
    <property type="entry name" value="PRTase_dom"/>
</dbReference>
<feature type="domain" description="Phosphoribosyltransferase" evidence="12">
    <location>
        <begin position="59"/>
        <end position="174"/>
    </location>
</feature>
<keyword evidence="10 11" id="KW-0660">Purine salvage</keyword>
<dbReference type="GO" id="GO:0003999">
    <property type="term" value="F:adenine phosphoribosyltransferase activity"/>
    <property type="evidence" value="ECO:0007669"/>
    <property type="project" value="UniProtKB-UniRule"/>
</dbReference>
<keyword evidence="8 11" id="KW-0328">Glycosyltransferase</keyword>
<comment type="subunit">
    <text evidence="11">Homodimer.</text>
</comment>
<comment type="subcellular location">
    <subcellularLocation>
        <location evidence="3 11">Cytoplasm</location>
    </subcellularLocation>
</comment>
<keyword evidence="14" id="KW-1185">Reference proteome</keyword>
<reference evidence="13 14" key="1">
    <citation type="submission" date="2019-07" db="EMBL/GenBank/DDBJ databases">
        <title>Whole genome shotgun sequence of Cellulomonas xylanilytica NBRC 101102.</title>
        <authorList>
            <person name="Hosoyama A."/>
            <person name="Uohara A."/>
            <person name="Ohji S."/>
            <person name="Ichikawa N."/>
        </authorList>
    </citation>
    <scope>NUCLEOTIDE SEQUENCE [LARGE SCALE GENOMIC DNA]</scope>
    <source>
        <strain evidence="13 14">NBRC 101102</strain>
    </source>
</reference>
<keyword evidence="9 11" id="KW-0808">Transferase</keyword>
<evidence type="ECO:0000256" key="8">
    <source>
        <dbReference type="ARBA" id="ARBA00022676"/>
    </source>
</evidence>
<dbReference type="SUPFAM" id="SSF53271">
    <property type="entry name" value="PRTase-like"/>
    <property type="match status" value="1"/>
</dbReference>
<dbReference type="Pfam" id="PF00156">
    <property type="entry name" value="Pribosyltran"/>
    <property type="match status" value="1"/>
</dbReference>
<dbReference type="AlphaFoldDB" id="A0A510V283"/>
<dbReference type="GO" id="GO:0016208">
    <property type="term" value="F:AMP binding"/>
    <property type="evidence" value="ECO:0007669"/>
    <property type="project" value="TreeGrafter"/>
</dbReference>
<dbReference type="GO" id="GO:0044209">
    <property type="term" value="P:AMP salvage"/>
    <property type="evidence" value="ECO:0007669"/>
    <property type="project" value="UniProtKB-UniRule"/>
</dbReference>
<dbReference type="InterPro" id="IPR005764">
    <property type="entry name" value="Ade_phspho_trans"/>
</dbReference>
<dbReference type="Gene3D" id="3.40.50.2020">
    <property type="match status" value="1"/>
</dbReference>
<evidence type="ECO:0000256" key="4">
    <source>
        <dbReference type="ARBA" id="ARBA00004659"/>
    </source>
</evidence>
<gene>
    <name evidence="11 13" type="primary">apt</name>
    <name evidence="13" type="ORF">CXY01_04610</name>
</gene>
<dbReference type="OrthoDB" id="9803963at2"/>
<dbReference type="NCBIfam" id="NF002636">
    <property type="entry name" value="PRK02304.1-5"/>
    <property type="match status" value="1"/>
</dbReference>
<comment type="catalytic activity">
    <reaction evidence="1 11">
        <text>AMP + diphosphate = 5-phospho-alpha-D-ribose 1-diphosphate + adenine</text>
        <dbReference type="Rhea" id="RHEA:16609"/>
        <dbReference type="ChEBI" id="CHEBI:16708"/>
        <dbReference type="ChEBI" id="CHEBI:33019"/>
        <dbReference type="ChEBI" id="CHEBI:58017"/>
        <dbReference type="ChEBI" id="CHEBI:456215"/>
        <dbReference type="EC" id="2.4.2.7"/>
    </reaction>
</comment>
<protein>
    <recommendedName>
        <fullName evidence="6 11">Adenine phosphoribosyltransferase</fullName>
        <shortName evidence="11">APRT</shortName>
        <ecNumber evidence="6 11">2.4.2.7</ecNumber>
    </recommendedName>
</protein>
<organism evidence="13 14">
    <name type="scientific">Cellulomonas xylanilytica</name>
    <dbReference type="NCBI Taxonomy" id="233583"/>
    <lineage>
        <taxon>Bacteria</taxon>
        <taxon>Bacillati</taxon>
        <taxon>Actinomycetota</taxon>
        <taxon>Actinomycetes</taxon>
        <taxon>Micrococcales</taxon>
        <taxon>Cellulomonadaceae</taxon>
        <taxon>Cellulomonas</taxon>
    </lineage>
</organism>
<dbReference type="HAMAP" id="MF_00004">
    <property type="entry name" value="Aden_phosphoribosyltr"/>
    <property type="match status" value="1"/>
</dbReference>
<comment type="caution">
    <text evidence="13">The sequence shown here is derived from an EMBL/GenBank/DDBJ whole genome shotgun (WGS) entry which is preliminary data.</text>
</comment>
<evidence type="ECO:0000313" key="14">
    <source>
        <dbReference type="Proteomes" id="UP000321118"/>
    </source>
</evidence>
<evidence type="ECO:0000259" key="12">
    <source>
        <dbReference type="Pfam" id="PF00156"/>
    </source>
</evidence>
<evidence type="ECO:0000256" key="3">
    <source>
        <dbReference type="ARBA" id="ARBA00004496"/>
    </source>
</evidence>
<evidence type="ECO:0000256" key="6">
    <source>
        <dbReference type="ARBA" id="ARBA00011893"/>
    </source>
</evidence>
<dbReference type="GO" id="GO:0006166">
    <property type="term" value="P:purine ribonucleoside salvage"/>
    <property type="evidence" value="ECO:0007669"/>
    <property type="project" value="UniProtKB-UniRule"/>
</dbReference>